<name>A0A834WMY1_9FABA</name>
<evidence type="ECO:0000313" key="1">
    <source>
        <dbReference type="EMBL" id="KAF7829310.1"/>
    </source>
</evidence>
<accession>A0A834WMY1</accession>
<reference evidence="1" key="1">
    <citation type="submission" date="2020-09" db="EMBL/GenBank/DDBJ databases">
        <title>Genome-Enabled Discovery of Anthraquinone Biosynthesis in Senna tora.</title>
        <authorList>
            <person name="Kang S.-H."/>
            <person name="Pandey R.P."/>
            <person name="Lee C.-M."/>
            <person name="Sim J.-S."/>
            <person name="Jeong J.-T."/>
            <person name="Choi B.-S."/>
            <person name="Jung M."/>
            <person name="Ginzburg D."/>
            <person name="Zhao K."/>
            <person name="Won S.Y."/>
            <person name="Oh T.-J."/>
            <person name="Yu Y."/>
            <person name="Kim N.-H."/>
            <person name="Lee O.R."/>
            <person name="Lee T.-H."/>
            <person name="Bashyal P."/>
            <person name="Kim T.-S."/>
            <person name="Lee W.-H."/>
            <person name="Kawkins C."/>
            <person name="Kim C.-K."/>
            <person name="Kim J.S."/>
            <person name="Ahn B.O."/>
            <person name="Rhee S.Y."/>
            <person name="Sohng J.K."/>
        </authorList>
    </citation>
    <scope>NUCLEOTIDE SEQUENCE</scope>
    <source>
        <tissue evidence="1">Leaf</tissue>
    </source>
</reference>
<proteinExistence type="predicted"/>
<dbReference type="Proteomes" id="UP000634136">
    <property type="component" value="Unassembled WGS sequence"/>
</dbReference>
<organism evidence="1 2">
    <name type="scientific">Senna tora</name>
    <dbReference type="NCBI Taxonomy" id="362788"/>
    <lineage>
        <taxon>Eukaryota</taxon>
        <taxon>Viridiplantae</taxon>
        <taxon>Streptophyta</taxon>
        <taxon>Embryophyta</taxon>
        <taxon>Tracheophyta</taxon>
        <taxon>Spermatophyta</taxon>
        <taxon>Magnoliopsida</taxon>
        <taxon>eudicotyledons</taxon>
        <taxon>Gunneridae</taxon>
        <taxon>Pentapetalae</taxon>
        <taxon>rosids</taxon>
        <taxon>fabids</taxon>
        <taxon>Fabales</taxon>
        <taxon>Fabaceae</taxon>
        <taxon>Caesalpinioideae</taxon>
        <taxon>Cassia clade</taxon>
        <taxon>Senna</taxon>
    </lineage>
</organism>
<sequence>MGKGRHMGGNALNRQKEEKEKQVLWPTLGAEAHRVYWRRFQKCCI</sequence>
<comment type="caution">
    <text evidence="1">The sequence shown here is derived from an EMBL/GenBank/DDBJ whole genome shotgun (WGS) entry which is preliminary data.</text>
</comment>
<evidence type="ECO:0000313" key="2">
    <source>
        <dbReference type="Proteomes" id="UP000634136"/>
    </source>
</evidence>
<keyword evidence="2" id="KW-1185">Reference proteome</keyword>
<gene>
    <name evidence="1" type="ORF">G2W53_020474</name>
</gene>
<dbReference type="AlphaFoldDB" id="A0A834WMY1"/>
<protein>
    <submittedName>
        <fullName evidence="1">Uncharacterized protein</fullName>
    </submittedName>
</protein>
<dbReference type="EMBL" id="JAAIUW010000006">
    <property type="protein sequence ID" value="KAF7829310.1"/>
    <property type="molecule type" value="Genomic_DNA"/>
</dbReference>